<dbReference type="NCBIfam" id="TIGR01509">
    <property type="entry name" value="HAD-SF-IA-v3"/>
    <property type="match status" value="1"/>
</dbReference>
<dbReference type="InterPro" id="IPR041492">
    <property type="entry name" value="HAD_2"/>
</dbReference>
<dbReference type="GO" id="GO:0016787">
    <property type="term" value="F:hydrolase activity"/>
    <property type="evidence" value="ECO:0007669"/>
    <property type="project" value="UniProtKB-KW"/>
</dbReference>
<dbReference type="SFLD" id="SFLDG01135">
    <property type="entry name" value="C1.5.6:_HAD__Beta-PGM__Phospha"/>
    <property type="match status" value="1"/>
</dbReference>
<dbReference type="InterPro" id="IPR036412">
    <property type="entry name" value="HAD-like_sf"/>
</dbReference>
<dbReference type="AlphaFoldDB" id="A0ABC9U2T6"/>
<name>A0ABC9U2T6_CLOSY</name>
<dbReference type="PANTHER" id="PTHR18901:SF38">
    <property type="entry name" value="PSEUDOURIDINE-5'-PHOSPHATASE"/>
    <property type="match status" value="1"/>
</dbReference>
<evidence type="ECO:0000313" key="2">
    <source>
        <dbReference type="Proteomes" id="UP000016491"/>
    </source>
</evidence>
<protein>
    <submittedName>
        <fullName evidence="1">HAD hydrolase, family IA, variant 3</fullName>
    </submittedName>
</protein>
<dbReference type="EMBL" id="AWSU01000045">
    <property type="protein sequence ID" value="ERI79948.1"/>
    <property type="molecule type" value="Genomic_DNA"/>
</dbReference>
<dbReference type="SUPFAM" id="SSF56784">
    <property type="entry name" value="HAD-like"/>
    <property type="match status" value="1"/>
</dbReference>
<dbReference type="SFLD" id="SFLDS00003">
    <property type="entry name" value="Haloacid_Dehalogenase"/>
    <property type="match status" value="1"/>
</dbReference>
<accession>A0ABC9U2T6</accession>
<dbReference type="InterPro" id="IPR006439">
    <property type="entry name" value="HAD-SF_hydro_IA"/>
</dbReference>
<reference evidence="1 2" key="1">
    <citation type="submission" date="2013-07" db="EMBL/GenBank/DDBJ databases">
        <authorList>
            <person name="Weinstock G."/>
            <person name="Sodergren E."/>
            <person name="Wylie T."/>
            <person name="Fulton L."/>
            <person name="Fulton R."/>
            <person name="Fronick C."/>
            <person name="O'Laughlin M."/>
            <person name="Godfrey J."/>
            <person name="Miner T."/>
            <person name="Herter B."/>
            <person name="Appelbaum E."/>
            <person name="Cordes M."/>
            <person name="Lek S."/>
            <person name="Wollam A."/>
            <person name="Pepin K.H."/>
            <person name="Palsikar V.B."/>
            <person name="Mitreva M."/>
            <person name="Wilson R.K."/>
        </authorList>
    </citation>
    <scope>NUCLEOTIDE SEQUENCE [LARGE SCALE GENOMIC DNA]</scope>
    <source>
        <strain evidence="1 2">ATCC 14940</strain>
    </source>
</reference>
<organism evidence="1 2">
    <name type="scientific">[Clostridium] symbiosum ATCC 14940</name>
    <dbReference type="NCBI Taxonomy" id="411472"/>
    <lineage>
        <taxon>Bacteria</taxon>
        <taxon>Bacillati</taxon>
        <taxon>Bacillota</taxon>
        <taxon>Clostridia</taxon>
        <taxon>Lachnospirales</taxon>
        <taxon>Lachnospiraceae</taxon>
        <taxon>Otoolea</taxon>
    </lineage>
</organism>
<dbReference type="PRINTS" id="PR00413">
    <property type="entry name" value="HADHALOGNASE"/>
</dbReference>
<dbReference type="SFLD" id="SFLDG01129">
    <property type="entry name" value="C1.5:_HAD__Beta-PGM__Phosphata"/>
    <property type="match status" value="1"/>
</dbReference>
<keyword evidence="1" id="KW-0378">Hydrolase</keyword>
<dbReference type="InterPro" id="IPR023214">
    <property type="entry name" value="HAD_sf"/>
</dbReference>
<dbReference type="PANTHER" id="PTHR18901">
    <property type="entry name" value="2-DEOXYGLUCOSE-6-PHOSPHATE PHOSPHATASE 2"/>
    <property type="match status" value="1"/>
</dbReference>
<dbReference type="InterPro" id="IPR023198">
    <property type="entry name" value="PGP-like_dom2"/>
</dbReference>
<dbReference type="Proteomes" id="UP000016491">
    <property type="component" value="Unassembled WGS sequence"/>
</dbReference>
<dbReference type="Gene3D" id="1.10.150.240">
    <property type="entry name" value="Putative phosphatase, domain 2"/>
    <property type="match status" value="1"/>
</dbReference>
<evidence type="ECO:0000313" key="1">
    <source>
        <dbReference type="EMBL" id="ERI79948.1"/>
    </source>
</evidence>
<proteinExistence type="predicted"/>
<gene>
    <name evidence="1" type="ORF">CLOSYM_00584</name>
</gene>
<sequence>MRGKGQSGGKIVNFFTAVPGRPCKEPQFSCILTAKGRNSGGFMIKAVIFDMDGVIIDSEMEYLKYIYEFAKEKNPDILIEDLYGTVGTTKRDCWIVVEKAVDNGESWEELRQQYRSRWDEVFELVDYQAIFRPEVLTVMDWIRERGFKLAVASSTNIEQVTKILTMNHVAERLELMVSGGMFKRSKPDPEIYFYTAEKLGVKPEECLVIEDSTVGITAAHSAGMHVAALIDRRFNFDRSLADFELGSLNDIPGLVEKISGNAVRRAVYPDWLQNI</sequence>
<comment type="caution">
    <text evidence="1">The sequence shown here is derived from an EMBL/GenBank/DDBJ whole genome shotgun (WGS) entry which is preliminary data.</text>
</comment>
<dbReference type="Gene3D" id="3.40.50.1000">
    <property type="entry name" value="HAD superfamily/HAD-like"/>
    <property type="match status" value="1"/>
</dbReference>
<dbReference type="Pfam" id="PF13419">
    <property type="entry name" value="HAD_2"/>
    <property type="match status" value="1"/>
</dbReference>